<dbReference type="RefSeq" id="WP_051521555.1">
    <property type="nucleotide sequence ID" value="NZ_KK088615.1"/>
</dbReference>
<organism evidence="2 3">
    <name type="scientific">Rubellimicrobium mesophilum DSM 19309</name>
    <dbReference type="NCBI Taxonomy" id="442562"/>
    <lineage>
        <taxon>Bacteria</taxon>
        <taxon>Pseudomonadati</taxon>
        <taxon>Pseudomonadota</taxon>
        <taxon>Alphaproteobacteria</taxon>
        <taxon>Rhodobacterales</taxon>
        <taxon>Roseobacteraceae</taxon>
        <taxon>Rubellimicrobium</taxon>
    </lineage>
</organism>
<evidence type="ECO:0000313" key="3">
    <source>
        <dbReference type="Proteomes" id="UP000019666"/>
    </source>
</evidence>
<reference evidence="2 3" key="1">
    <citation type="submission" date="2013-02" db="EMBL/GenBank/DDBJ databases">
        <authorList>
            <person name="Fiebig A."/>
            <person name="Goeker M."/>
            <person name="Klenk H.-P.P."/>
        </authorList>
    </citation>
    <scope>NUCLEOTIDE SEQUENCE [LARGE SCALE GENOMIC DNA]</scope>
    <source>
        <strain evidence="2 3">DSM 19309</strain>
    </source>
</reference>
<dbReference type="STRING" id="442562.Rumeso_00144"/>
<dbReference type="SUPFAM" id="SSF55729">
    <property type="entry name" value="Acyl-CoA N-acyltransferases (Nat)"/>
    <property type="match status" value="1"/>
</dbReference>
<feature type="domain" description="N-acetyltransferase" evidence="1">
    <location>
        <begin position="127"/>
        <end position="267"/>
    </location>
</feature>
<dbReference type="Gene3D" id="3.40.630.30">
    <property type="match status" value="1"/>
</dbReference>
<gene>
    <name evidence="2" type="ORF">Rumeso_00144</name>
</gene>
<evidence type="ECO:0000259" key="1">
    <source>
        <dbReference type="PROSITE" id="PS51186"/>
    </source>
</evidence>
<dbReference type="OrthoDB" id="7853039at2"/>
<protein>
    <recommendedName>
        <fullName evidence="1">N-acetyltransferase domain-containing protein</fullName>
    </recommendedName>
</protein>
<dbReference type="HOGENOM" id="CLU_068242_0_0_5"/>
<sequence>MARDLPDRTEAEGIEALAWDAMYAAAPPPFAAATGLASRSFGAMTAYAIKAAPTIQFNRAQRAGPEKPSADDLAASADWMRGNASPAWTLQLPEDDDRPARLGLRPSGSWTKFGRSLTDLPEAGSRLDLRVVGPDRASDFGSVVAAAFGAPPPFAAWIASLVGLPGWTVYVAYEGETPGAAAALAVSGEVAWLGMGCALPEFRRQGAQSALLARRLGDARGQGARVAVTETGTPPPGGIADHPSYRNITRAGFQPLYLRTNWRPEAG</sequence>
<dbReference type="GO" id="GO:0016747">
    <property type="term" value="F:acyltransferase activity, transferring groups other than amino-acyl groups"/>
    <property type="evidence" value="ECO:0007669"/>
    <property type="project" value="InterPro"/>
</dbReference>
<dbReference type="AlphaFoldDB" id="A0A017HVF7"/>
<keyword evidence="3" id="KW-1185">Reference proteome</keyword>
<dbReference type="CDD" id="cd04301">
    <property type="entry name" value="NAT_SF"/>
    <property type="match status" value="1"/>
</dbReference>
<accession>A0A017HVF7</accession>
<dbReference type="PROSITE" id="PS51186">
    <property type="entry name" value="GNAT"/>
    <property type="match status" value="1"/>
</dbReference>
<comment type="caution">
    <text evidence="2">The sequence shown here is derived from an EMBL/GenBank/DDBJ whole genome shotgun (WGS) entry which is preliminary data.</text>
</comment>
<name>A0A017HVF7_9RHOB</name>
<dbReference type="InterPro" id="IPR016181">
    <property type="entry name" value="Acyl_CoA_acyltransferase"/>
</dbReference>
<dbReference type="EMBL" id="AOSK01000005">
    <property type="protein sequence ID" value="EYD78315.1"/>
    <property type="molecule type" value="Genomic_DNA"/>
</dbReference>
<evidence type="ECO:0000313" key="2">
    <source>
        <dbReference type="EMBL" id="EYD78315.1"/>
    </source>
</evidence>
<proteinExistence type="predicted"/>
<dbReference type="InterPro" id="IPR000182">
    <property type="entry name" value="GNAT_dom"/>
</dbReference>
<dbReference type="Proteomes" id="UP000019666">
    <property type="component" value="Unassembled WGS sequence"/>
</dbReference>